<dbReference type="Proteomes" id="UP000637632">
    <property type="component" value="Unassembled WGS sequence"/>
</dbReference>
<feature type="transmembrane region" description="Helical" evidence="1">
    <location>
        <begin position="86"/>
        <end position="106"/>
    </location>
</feature>
<accession>A0ABR6XDU8</accession>
<comment type="caution">
    <text evidence="2">The sequence shown here is derived from an EMBL/GenBank/DDBJ whole genome shotgun (WGS) entry which is preliminary data.</text>
</comment>
<evidence type="ECO:0008006" key="4">
    <source>
        <dbReference type="Google" id="ProtNLM"/>
    </source>
</evidence>
<keyword evidence="3" id="KW-1185">Reference proteome</keyword>
<feature type="transmembrane region" description="Helical" evidence="1">
    <location>
        <begin position="126"/>
        <end position="155"/>
    </location>
</feature>
<name>A0ABR6XDU8_9BURK</name>
<dbReference type="EMBL" id="JACOFT010000002">
    <property type="protein sequence ID" value="MBC3810913.1"/>
    <property type="molecule type" value="Genomic_DNA"/>
</dbReference>
<keyword evidence="1" id="KW-0812">Transmembrane</keyword>
<sequence length="164" mass="18280">MPFTPFHLGAGILAKSVLRKRFSLMVFTLSQVLIDIEPGYKMFTQSQEDLHVLTHNLPAAIAISLLAAGLWIAWERIRPARYTQAEVNLPVLLFSAFFGTLSHLFLDGMYHLDMRMPQSQWQIAQTTYGALSGTEAICLMMTASGLIIFSVATLAKSPSMQKMK</sequence>
<protein>
    <recommendedName>
        <fullName evidence="4">LexA-binding, inner membrane-associated hydrolase</fullName>
    </recommendedName>
</protein>
<keyword evidence="1" id="KW-0472">Membrane</keyword>
<evidence type="ECO:0000256" key="1">
    <source>
        <dbReference type="SAM" id="Phobius"/>
    </source>
</evidence>
<feature type="transmembrane region" description="Helical" evidence="1">
    <location>
        <begin position="57"/>
        <end position="74"/>
    </location>
</feature>
<organism evidence="2 3">
    <name type="scientific">Undibacterium aquatile</name>
    <dbReference type="NCBI Taxonomy" id="1537398"/>
    <lineage>
        <taxon>Bacteria</taxon>
        <taxon>Pseudomonadati</taxon>
        <taxon>Pseudomonadota</taxon>
        <taxon>Betaproteobacteria</taxon>
        <taxon>Burkholderiales</taxon>
        <taxon>Oxalobacteraceae</taxon>
        <taxon>Undibacterium</taxon>
    </lineage>
</organism>
<gene>
    <name evidence="2" type="ORF">H8K26_05620</name>
</gene>
<evidence type="ECO:0000313" key="2">
    <source>
        <dbReference type="EMBL" id="MBC3810913.1"/>
    </source>
</evidence>
<proteinExistence type="predicted"/>
<evidence type="ECO:0000313" key="3">
    <source>
        <dbReference type="Proteomes" id="UP000637632"/>
    </source>
</evidence>
<dbReference type="RefSeq" id="WP_190477987.1">
    <property type="nucleotide sequence ID" value="NZ_JACOFT010000002.1"/>
</dbReference>
<keyword evidence="1" id="KW-1133">Transmembrane helix</keyword>
<reference evidence="2 3" key="1">
    <citation type="submission" date="2020-08" db="EMBL/GenBank/DDBJ databases">
        <title>Novel species isolated from subtropical streams in China.</title>
        <authorList>
            <person name="Lu H."/>
        </authorList>
    </citation>
    <scope>NUCLEOTIDE SEQUENCE [LARGE SCALE GENOMIC DNA]</scope>
    <source>
        <strain evidence="2 3">CCTCC AB 2015119</strain>
    </source>
</reference>